<evidence type="ECO:0000313" key="2">
    <source>
        <dbReference type="EMBL" id="KAJ2002250.1"/>
    </source>
</evidence>
<dbReference type="GO" id="GO:0008466">
    <property type="term" value="F:glycogenin glucosyltransferase activity"/>
    <property type="evidence" value="ECO:0007669"/>
    <property type="project" value="UniProtKB-EC"/>
</dbReference>
<dbReference type="Proteomes" id="UP001150907">
    <property type="component" value="Unassembled WGS sequence"/>
</dbReference>
<feature type="compositionally biased region" description="Low complexity" evidence="1">
    <location>
        <begin position="377"/>
        <end position="390"/>
    </location>
</feature>
<dbReference type="AlphaFoldDB" id="A0A9W8EIX2"/>
<sequence length="398" mass="42738">MAASGTDQARVCFATLLTTDSYMHGALTLAASLRATGTHHEIICLVADGQLSRSALERLARAFDRLVTVPLLNTNDASSLALLGRPDLGSTVTKIGVWALTDYERVAFLDADTLVLASIDSLLCLDLPSELAPGDVHVGRDFRANGGMLNEGLLAAAPDLGWPDCFNSGVFVAKPSDATHSGLLSLLATQGSFDGGDQGLLNAYFADWSRADHTRRLPFAYNTTSTSFYTYAPAFAHFSSAIKVVHFIGAHKPWKWHRALDGSLLLGCTAATPYDSNASPFAVFVEKWWNVHDEYVSLWSPDKGDFNADVALSLSEQYASADVLQPSTTPQTVLLPSSHAMDDAWKRAGTDYSNVEARTTDNDGWSEFMPASDFALSPSTSGPSSSHASSVQLHRNAD</sequence>
<keyword evidence="2" id="KW-0808">Transferase</keyword>
<organism evidence="2 3">
    <name type="scientific">Coemansia thaxteri</name>
    <dbReference type="NCBI Taxonomy" id="2663907"/>
    <lineage>
        <taxon>Eukaryota</taxon>
        <taxon>Fungi</taxon>
        <taxon>Fungi incertae sedis</taxon>
        <taxon>Zoopagomycota</taxon>
        <taxon>Kickxellomycotina</taxon>
        <taxon>Kickxellomycetes</taxon>
        <taxon>Kickxellales</taxon>
        <taxon>Kickxellaceae</taxon>
        <taxon>Coemansia</taxon>
    </lineage>
</organism>
<keyword evidence="2" id="KW-0328">Glycosyltransferase</keyword>
<reference evidence="2" key="1">
    <citation type="submission" date="2022-07" db="EMBL/GenBank/DDBJ databases">
        <title>Phylogenomic reconstructions and comparative analyses of Kickxellomycotina fungi.</title>
        <authorList>
            <person name="Reynolds N.K."/>
            <person name="Stajich J.E."/>
            <person name="Barry K."/>
            <person name="Grigoriev I.V."/>
            <person name="Crous P."/>
            <person name="Smith M.E."/>
        </authorList>
    </citation>
    <scope>NUCLEOTIDE SEQUENCE</scope>
    <source>
        <strain evidence="2">IMI 214461</strain>
    </source>
</reference>
<proteinExistence type="predicted"/>
<dbReference type="Pfam" id="PF01501">
    <property type="entry name" value="Glyco_transf_8"/>
    <property type="match status" value="1"/>
</dbReference>
<dbReference type="SUPFAM" id="SSF53448">
    <property type="entry name" value="Nucleotide-diphospho-sugar transferases"/>
    <property type="match status" value="1"/>
</dbReference>
<dbReference type="PANTHER" id="PTHR11183">
    <property type="entry name" value="GLYCOGENIN SUBFAMILY MEMBER"/>
    <property type="match status" value="1"/>
</dbReference>
<feature type="region of interest" description="Disordered" evidence="1">
    <location>
        <begin position="374"/>
        <end position="398"/>
    </location>
</feature>
<dbReference type="Gene3D" id="3.90.550.10">
    <property type="entry name" value="Spore Coat Polysaccharide Biosynthesis Protein SpsA, Chain A"/>
    <property type="match status" value="1"/>
</dbReference>
<dbReference type="EC" id="2.4.1.186" evidence="2"/>
<dbReference type="InterPro" id="IPR029044">
    <property type="entry name" value="Nucleotide-diphossugar_trans"/>
</dbReference>
<accession>A0A9W8EIX2</accession>
<dbReference type="CDD" id="cd02537">
    <property type="entry name" value="GT8_Glycogenin"/>
    <property type="match status" value="1"/>
</dbReference>
<comment type="caution">
    <text evidence="2">The sequence shown here is derived from an EMBL/GenBank/DDBJ whole genome shotgun (WGS) entry which is preliminary data.</text>
</comment>
<keyword evidence="3" id="KW-1185">Reference proteome</keyword>
<evidence type="ECO:0000313" key="3">
    <source>
        <dbReference type="Proteomes" id="UP001150907"/>
    </source>
</evidence>
<gene>
    <name evidence="2" type="primary">GLG2_1</name>
    <name evidence="2" type="ORF">H4R26_003704</name>
</gene>
<evidence type="ECO:0000256" key="1">
    <source>
        <dbReference type="SAM" id="MobiDB-lite"/>
    </source>
</evidence>
<dbReference type="InterPro" id="IPR050587">
    <property type="entry name" value="GNT1/Glycosyltrans_8"/>
</dbReference>
<name>A0A9W8EIX2_9FUNG</name>
<dbReference type="EMBL" id="JANBQF010000320">
    <property type="protein sequence ID" value="KAJ2002250.1"/>
    <property type="molecule type" value="Genomic_DNA"/>
</dbReference>
<protein>
    <submittedName>
        <fullName evidence="2">Glycogenin glucosyltransferase</fullName>
        <ecNumber evidence="2">2.4.1.186</ecNumber>
    </submittedName>
</protein>
<dbReference type="OrthoDB" id="2014201at2759"/>
<dbReference type="InterPro" id="IPR002495">
    <property type="entry name" value="Glyco_trans_8"/>
</dbReference>